<sequence>MAIMKDNGFCLSMHQPWASLLVLGIKKHEGRSWYSAHRGPLWISAASKQPEQSEIEKVEQFYIDRGFEKSIFPSSYPTSCILGSVNVIDVLPLTNYLEQFPEGESSCPFVFICDNPRELLFKLPMKGKHKICQFNLKSIILFIVVKLDADIFRSVTSSFM</sequence>
<gene>
    <name evidence="2" type="primary">TRIP4_1</name>
    <name evidence="2" type="ORF">Ciccas_000632</name>
</gene>
<dbReference type="InterPro" id="IPR039128">
    <property type="entry name" value="TRIP4-like"/>
</dbReference>
<name>A0ABD2QPM5_9PLAT</name>
<dbReference type="AlphaFoldDB" id="A0ABD2QPM5"/>
<reference evidence="2 3" key="1">
    <citation type="submission" date="2024-11" db="EMBL/GenBank/DDBJ databases">
        <title>Adaptive evolution of stress response genes in parasites aligns with host niche diversity.</title>
        <authorList>
            <person name="Hahn C."/>
            <person name="Resl P."/>
        </authorList>
    </citation>
    <scope>NUCLEOTIDE SEQUENCE [LARGE SCALE GENOMIC DNA]</scope>
    <source>
        <strain evidence="2">EGGRZ-B1_66</strain>
        <tissue evidence="2">Body</tissue>
    </source>
</reference>
<evidence type="ECO:0000313" key="2">
    <source>
        <dbReference type="EMBL" id="KAL3320696.1"/>
    </source>
</evidence>
<evidence type="ECO:0000259" key="1">
    <source>
        <dbReference type="Pfam" id="PF04266"/>
    </source>
</evidence>
<accession>A0ABD2QPM5</accession>
<dbReference type="SUPFAM" id="SSF88697">
    <property type="entry name" value="PUA domain-like"/>
    <property type="match status" value="1"/>
</dbReference>
<feature type="domain" description="ASCH" evidence="1">
    <location>
        <begin position="11"/>
        <end position="103"/>
    </location>
</feature>
<dbReference type="Pfam" id="PF04266">
    <property type="entry name" value="ASCH"/>
    <property type="match status" value="1"/>
</dbReference>
<dbReference type="CDD" id="cd06554">
    <property type="entry name" value="ASCH_ASC-1_like"/>
    <property type="match status" value="1"/>
</dbReference>
<dbReference type="Proteomes" id="UP001626550">
    <property type="component" value="Unassembled WGS sequence"/>
</dbReference>
<evidence type="ECO:0000313" key="3">
    <source>
        <dbReference type="Proteomes" id="UP001626550"/>
    </source>
</evidence>
<dbReference type="EMBL" id="JBJKFK010000036">
    <property type="protein sequence ID" value="KAL3320696.1"/>
    <property type="molecule type" value="Genomic_DNA"/>
</dbReference>
<proteinExistence type="predicted"/>
<dbReference type="PANTHER" id="PTHR12963:SF0">
    <property type="entry name" value="EXPRESSED PROTEIN"/>
    <property type="match status" value="1"/>
</dbReference>
<dbReference type="InterPro" id="IPR015947">
    <property type="entry name" value="PUA-like_sf"/>
</dbReference>
<organism evidence="2 3">
    <name type="scientific">Cichlidogyrus casuarinus</name>
    <dbReference type="NCBI Taxonomy" id="1844966"/>
    <lineage>
        <taxon>Eukaryota</taxon>
        <taxon>Metazoa</taxon>
        <taxon>Spiralia</taxon>
        <taxon>Lophotrochozoa</taxon>
        <taxon>Platyhelminthes</taxon>
        <taxon>Monogenea</taxon>
        <taxon>Monopisthocotylea</taxon>
        <taxon>Dactylogyridea</taxon>
        <taxon>Ancyrocephalidae</taxon>
        <taxon>Cichlidogyrus</taxon>
    </lineage>
</organism>
<dbReference type="FunFam" id="2.30.130.30:FF:000006">
    <property type="entry name" value="Putative_zinc_finger_motif_-_C2HC5-type /ASCH_domain_containing_protein_-_putative"/>
    <property type="match status" value="1"/>
</dbReference>
<dbReference type="PANTHER" id="PTHR12963">
    <property type="entry name" value="THYROID RECEPTOR INTERACTING PROTEIN RELATED"/>
    <property type="match status" value="1"/>
</dbReference>
<keyword evidence="3" id="KW-1185">Reference proteome</keyword>
<protein>
    <submittedName>
        <fullName evidence="2">Activating signal cointegrator 1</fullName>
    </submittedName>
</protein>
<dbReference type="InterPro" id="IPR007374">
    <property type="entry name" value="ASCH_domain"/>
</dbReference>
<dbReference type="Gene3D" id="2.30.130.30">
    <property type="entry name" value="Hypothetical protein"/>
    <property type="match status" value="1"/>
</dbReference>
<comment type="caution">
    <text evidence="2">The sequence shown here is derived from an EMBL/GenBank/DDBJ whole genome shotgun (WGS) entry which is preliminary data.</text>
</comment>